<sequence>MVVYAEYVFLENFIMNFIILSLTSKFGKYPTKKIKLLIASSISALYAFIIFFPSLHFLFSIIMKIACSMIIIVLAFTPYKFKDFFRLVGVFYTITLIFGGAGFAIFYFTNFNGIISNGIFYITNISIKNIFIAGGVGYILINFCWGYIQKQLSKEKILMKIKIEIDGIMTELTGMVDTGNSLVDPISQYPVIIVEYDAIVDLLPIEIQKIFNCAGTPNFTQIAVLLNSSSWTTRLRMIPYNALGTENGMLIGFKPDYVSIQQKENMKNVKDIIIAVYNRKLSKAGEYRALLHPDLIETY</sequence>
<dbReference type="GO" id="GO:0006508">
    <property type="term" value="P:proteolysis"/>
    <property type="evidence" value="ECO:0007669"/>
    <property type="project" value="UniProtKB-KW"/>
</dbReference>
<keyword evidence="1 3" id="KW-0472">Membrane</keyword>
<comment type="function">
    <text evidence="1">Probable aspartic protease that is responsible for the proteolytic cleavage of the RNA polymerase sigma E factor (SigE/spoIIGB) to yield the active peptide in the mother cell during sporulation. Responds to a signal from the forespore that is triggered by the extracellular signal protein SpoIIR.</text>
</comment>
<dbReference type="RefSeq" id="WP_090551983.1">
    <property type="nucleotide sequence ID" value="NZ_FNFP01000002.1"/>
</dbReference>
<accession>A0A1G9BN15</accession>
<dbReference type="GO" id="GO:0030435">
    <property type="term" value="P:sporulation resulting in formation of a cellular spore"/>
    <property type="evidence" value="ECO:0007669"/>
    <property type="project" value="UniProtKB-KW"/>
</dbReference>
<evidence type="ECO:0000256" key="1">
    <source>
        <dbReference type="PIRNR" id="PIRNR018571"/>
    </source>
</evidence>
<dbReference type="InterPro" id="IPR005081">
    <property type="entry name" value="SpoIIGA"/>
</dbReference>
<evidence type="ECO:0000256" key="3">
    <source>
        <dbReference type="SAM" id="Phobius"/>
    </source>
</evidence>
<dbReference type="EMBL" id="FNFP01000002">
    <property type="protein sequence ID" value="SDK40899.1"/>
    <property type="molecule type" value="Genomic_DNA"/>
</dbReference>
<dbReference type="GO" id="GO:0030436">
    <property type="term" value="P:asexual sporulation"/>
    <property type="evidence" value="ECO:0007669"/>
    <property type="project" value="InterPro"/>
</dbReference>
<dbReference type="GO" id="GO:0004190">
    <property type="term" value="F:aspartic-type endopeptidase activity"/>
    <property type="evidence" value="ECO:0007669"/>
    <property type="project" value="UniProtKB-KW"/>
</dbReference>
<keyword evidence="1" id="KW-1003">Cell membrane</keyword>
<dbReference type="Pfam" id="PF03419">
    <property type="entry name" value="Peptidase_U4"/>
    <property type="match status" value="1"/>
</dbReference>
<reference evidence="4 5" key="1">
    <citation type="submission" date="2016-10" db="EMBL/GenBank/DDBJ databases">
        <authorList>
            <person name="de Groot N.N."/>
        </authorList>
    </citation>
    <scope>NUCLEOTIDE SEQUENCE [LARGE SCALE GENOMIC DNA]</scope>
    <source>
        <strain evidence="4 5">DSM 18346</strain>
    </source>
</reference>
<dbReference type="STRING" id="393762.SAMN05660472_01223"/>
<dbReference type="EC" id="3.4.23.-" evidence="1"/>
<comment type="similarity">
    <text evidence="1">Belongs to the peptidase U4 family.</text>
</comment>
<feature type="transmembrane region" description="Helical" evidence="3">
    <location>
        <begin position="84"/>
        <end position="109"/>
    </location>
</feature>
<feature type="transmembrane region" description="Helical" evidence="3">
    <location>
        <begin position="34"/>
        <end position="52"/>
    </location>
</feature>
<dbReference type="NCBIfam" id="TIGR02854">
    <property type="entry name" value="spore_II_GA"/>
    <property type="match status" value="1"/>
</dbReference>
<dbReference type="PIRSF" id="PIRSF018571">
    <property type="entry name" value="SpoIIGA"/>
    <property type="match status" value="1"/>
</dbReference>
<keyword evidence="3" id="KW-0812">Transmembrane</keyword>
<protein>
    <recommendedName>
        <fullName evidence="1">Sporulation sigma-E factor-processing peptidase</fullName>
        <ecNumber evidence="1">3.4.23.-</ecNumber>
    </recommendedName>
    <alternativeName>
        <fullName evidence="1">Membrane-associated aspartic protease</fullName>
    </alternativeName>
    <alternativeName>
        <fullName evidence="1">Stage II sporulation protein GA</fullName>
    </alternativeName>
</protein>
<feature type="transmembrane region" description="Helical" evidence="3">
    <location>
        <begin position="58"/>
        <end position="77"/>
    </location>
</feature>
<evidence type="ECO:0000256" key="2">
    <source>
        <dbReference type="PIRSR" id="PIRSR018571-1"/>
    </source>
</evidence>
<dbReference type="Proteomes" id="UP000198718">
    <property type="component" value="Unassembled WGS sequence"/>
</dbReference>
<keyword evidence="3" id="KW-1133">Transmembrane helix</keyword>
<feature type="active site" evidence="2">
    <location>
        <position position="177"/>
    </location>
</feature>
<keyword evidence="1" id="KW-0378">Hydrolase</keyword>
<gene>
    <name evidence="4" type="ORF">SAMN05660472_01223</name>
</gene>
<feature type="transmembrane region" description="Helical" evidence="3">
    <location>
        <begin position="6"/>
        <end position="22"/>
    </location>
</feature>
<comment type="subcellular location">
    <subcellularLocation>
        <location evidence="1">Cell membrane</location>
    </subcellularLocation>
</comment>
<dbReference type="GO" id="GO:0005886">
    <property type="term" value="C:plasma membrane"/>
    <property type="evidence" value="ECO:0007669"/>
    <property type="project" value="UniProtKB-SubCell"/>
</dbReference>
<keyword evidence="1" id="KW-0749">Sporulation</keyword>
<keyword evidence="1" id="KW-0064">Aspartyl protease</keyword>
<proteinExistence type="inferred from homology"/>
<dbReference type="AlphaFoldDB" id="A0A1G9BN15"/>
<feature type="transmembrane region" description="Helical" evidence="3">
    <location>
        <begin position="129"/>
        <end position="148"/>
    </location>
</feature>
<evidence type="ECO:0000313" key="4">
    <source>
        <dbReference type="EMBL" id="SDK40899.1"/>
    </source>
</evidence>
<dbReference type="OrthoDB" id="2690199at2"/>
<organism evidence="4 5">
    <name type="scientific">Natronincola ferrireducens</name>
    <dbReference type="NCBI Taxonomy" id="393762"/>
    <lineage>
        <taxon>Bacteria</taxon>
        <taxon>Bacillati</taxon>
        <taxon>Bacillota</taxon>
        <taxon>Clostridia</taxon>
        <taxon>Peptostreptococcales</taxon>
        <taxon>Natronincolaceae</taxon>
        <taxon>Natronincola</taxon>
    </lineage>
</organism>
<keyword evidence="5" id="KW-1185">Reference proteome</keyword>
<keyword evidence="1" id="KW-0645">Protease</keyword>
<name>A0A1G9BN15_9FIRM</name>
<evidence type="ECO:0000313" key="5">
    <source>
        <dbReference type="Proteomes" id="UP000198718"/>
    </source>
</evidence>